<dbReference type="EMBL" id="JACHKF010000001">
    <property type="protein sequence ID" value="MBB6564868.1"/>
    <property type="molecule type" value="Genomic_DNA"/>
</dbReference>
<comment type="caution">
    <text evidence="4">The sequence shown here is derived from an EMBL/GenBank/DDBJ whole genome shotgun (WGS) entry which is preliminary data.</text>
</comment>
<feature type="transmembrane region" description="Helical" evidence="2">
    <location>
        <begin position="26"/>
        <end position="45"/>
    </location>
</feature>
<proteinExistence type="predicted"/>
<keyword evidence="5" id="KW-1185">Reference proteome</keyword>
<evidence type="ECO:0000313" key="3">
    <source>
        <dbReference type="EMBL" id="MBB6564868.1"/>
    </source>
</evidence>
<feature type="transmembrane region" description="Helical" evidence="2">
    <location>
        <begin position="93"/>
        <end position="115"/>
    </location>
</feature>
<name>A0A7Y4L1E9_9ACTN</name>
<evidence type="ECO:0000313" key="5">
    <source>
        <dbReference type="Proteomes" id="UP000534306"/>
    </source>
</evidence>
<feature type="transmembrane region" description="Helical" evidence="2">
    <location>
        <begin position="57"/>
        <end position="81"/>
    </location>
</feature>
<keyword evidence="2" id="KW-0812">Transmembrane</keyword>
<organism evidence="4 5">
    <name type="scientific">Kribbella sandramycini</name>
    <dbReference type="NCBI Taxonomy" id="60450"/>
    <lineage>
        <taxon>Bacteria</taxon>
        <taxon>Bacillati</taxon>
        <taxon>Actinomycetota</taxon>
        <taxon>Actinomycetes</taxon>
        <taxon>Propionibacteriales</taxon>
        <taxon>Kribbellaceae</taxon>
        <taxon>Kribbella</taxon>
    </lineage>
</organism>
<keyword evidence="2" id="KW-0472">Membrane</keyword>
<dbReference type="Proteomes" id="UP000553957">
    <property type="component" value="Unassembled WGS sequence"/>
</dbReference>
<evidence type="ECO:0008006" key="7">
    <source>
        <dbReference type="Google" id="ProtNLM"/>
    </source>
</evidence>
<reference evidence="3 6" key="2">
    <citation type="submission" date="2020-08" db="EMBL/GenBank/DDBJ databases">
        <title>Sequencing the genomes of 1000 actinobacteria strains.</title>
        <authorList>
            <person name="Klenk H.-P."/>
        </authorList>
    </citation>
    <scope>NUCLEOTIDE SEQUENCE [LARGE SCALE GENOMIC DNA]</scope>
    <source>
        <strain evidence="3 6">DSM 15626</strain>
    </source>
</reference>
<accession>A0A7Y4L1E9</accession>
<evidence type="ECO:0000313" key="6">
    <source>
        <dbReference type="Proteomes" id="UP000553957"/>
    </source>
</evidence>
<evidence type="ECO:0000313" key="4">
    <source>
        <dbReference type="EMBL" id="NOL42565.1"/>
    </source>
</evidence>
<sequence length="463" mass="50654">MQENTSTSSTGELANVPLTGADKVAYAFYATAAAAALVGQVWAGVTHIPWPETGFSTFLKIVLVTPAVAVLELGGVATAALADLRRRKGETAYAYRAMSLFAAVIAVVFNVVGHWRPEERFLAFGFGGLSAFAYVLWLIHSSARRRDALRRAGQMATTAPVYGVVQWAREPKVTWQARSLAIEHGYGLYESLHAARHQIRNKTRREAIASTVAEYIRSEHQDERLAKIAETTYDPDRLAGMLEDRINYEVITNKLTKAISPPPEPEAAPEGEVRAAVWVVEGETRARQLRGAGTGVNLRDEDAWGEAMTGELMAVDYLPYDRNSDEPVAEAVVVEDESEHVVRANGKLKPTAPKAKVEPVVQKPQGPSPFAEPSTDTQPPALITTPEPKAAEKKVDEAKADEPEPTELEKKRARAWALLADWPAGRERNAKELAGAINSSEPMANRFIQQYDEEHGLVIASQN</sequence>
<dbReference type="AlphaFoldDB" id="A0A7Y4L1E9"/>
<dbReference type="EMBL" id="JABJRC010000004">
    <property type="protein sequence ID" value="NOL42565.1"/>
    <property type="molecule type" value="Genomic_DNA"/>
</dbReference>
<gene>
    <name evidence="3" type="ORF">HNR71_000505</name>
    <name evidence="4" type="ORF">HPO96_20170</name>
</gene>
<dbReference type="RefSeq" id="WP_171675036.1">
    <property type="nucleotide sequence ID" value="NZ_BAAAGT010000001.1"/>
</dbReference>
<keyword evidence="2" id="KW-1133">Transmembrane helix</keyword>
<feature type="region of interest" description="Disordered" evidence="1">
    <location>
        <begin position="346"/>
        <end position="411"/>
    </location>
</feature>
<reference evidence="4 5" key="1">
    <citation type="submission" date="2020-05" db="EMBL/GenBank/DDBJ databases">
        <title>Genome sequence of Kribbella sandramycini ATCC 39419.</title>
        <authorList>
            <person name="Maclea K.S."/>
            <person name="Fair J.L."/>
        </authorList>
    </citation>
    <scope>NUCLEOTIDE SEQUENCE [LARGE SCALE GENOMIC DNA]</scope>
    <source>
        <strain evidence="4 5">ATCC 39419</strain>
    </source>
</reference>
<protein>
    <recommendedName>
        <fullName evidence="7">DUF2637 domain-containing protein</fullName>
    </recommendedName>
</protein>
<evidence type="ECO:0000256" key="2">
    <source>
        <dbReference type="SAM" id="Phobius"/>
    </source>
</evidence>
<evidence type="ECO:0000256" key="1">
    <source>
        <dbReference type="SAM" id="MobiDB-lite"/>
    </source>
</evidence>
<feature type="compositionally biased region" description="Basic and acidic residues" evidence="1">
    <location>
        <begin position="389"/>
        <end position="410"/>
    </location>
</feature>
<feature type="transmembrane region" description="Helical" evidence="2">
    <location>
        <begin position="121"/>
        <end position="140"/>
    </location>
</feature>
<dbReference type="Proteomes" id="UP000534306">
    <property type="component" value="Unassembled WGS sequence"/>
</dbReference>